<feature type="transmembrane region" description="Helical" evidence="6">
    <location>
        <begin position="372"/>
        <end position="393"/>
    </location>
</feature>
<dbReference type="Proteomes" id="UP000275076">
    <property type="component" value="Unassembled WGS sequence"/>
</dbReference>
<dbReference type="Pfam" id="PF07690">
    <property type="entry name" value="MFS_1"/>
    <property type="match status" value="1"/>
</dbReference>
<feature type="transmembrane region" description="Helical" evidence="6">
    <location>
        <begin position="311"/>
        <end position="333"/>
    </location>
</feature>
<evidence type="ECO:0000256" key="4">
    <source>
        <dbReference type="ARBA" id="ARBA00022989"/>
    </source>
</evidence>
<evidence type="ECO:0000256" key="2">
    <source>
        <dbReference type="ARBA" id="ARBA00022448"/>
    </source>
</evidence>
<proteinExistence type="predicted"/>
<name>A0A3R9Q599_9BACI</name>
<dbReference type="EMBL" id="RBVX01000005">
    <property type="protein sequence ID" value="RSL33935.1"/>
    <property type="molecule type" value="Genomic_DNA"/>
</dbReference>
<feature type="transmembrane region" description="Helical" evidence="6">
    <location>
        <begin position="287"/>
        <end position="305"/>
    </location>
</feature>
<keyword evidence="3 6" id="KW-0812">Transmembrane</keyword>
<dbReference type="RefSeq" id="WP_125555203.1">
    <property type="nucleotide sequence ID" value="NZ_RBVX01000005.1"/>
</dbReference>
<dbReference type="OrthoDB" id="9809599at2"/>
<feature type="domain" description="Major facilitator superfamily (MFS) profile" evidence="7">
    <location>
        <begin position="11"/>
        <end position="392"/>
    </location>
</feature>
<evidence type="ECO:0000259" key="7">
    <source>
        <dbReference type="PROSITE" id="PS50850"/>
    </source>
</evidence>
<feature type="transmembrane region" description="Helical" evidence="6">
    <location>
        <begin position="107"/>
        <end position="127"/>
    </location>
</feature>
<dbReference type="InterPro" id="IPR051788">
    <property type="entry name" value="MFS_Transporter"/>
</dbReference>
<keyword evidence="5 6" id="KW-0472">Membrane</keyword>
<dbReference type="PANTHER" id="PTHR23514:SF13">
    <property type="entry name" value="INNER MEMBRANE PROTEIN YBJJ"/>
    <property type="match status" value="1"/>
</dbReference>
<evidence type="ECO:0000256" key="3">
    <source>
        <dbReference type="ARBA" id="ARBA00022692"/>
    </source>
</evidence>
<dbReference type="Gene3D" id="1.20.1250.20">
    <property type="entry name" value="MFS general substrate transporter like domains"/>
    <property type="match status" value="1"/>
</dbReference>
<feature type="transmembrane region" description="Helical" evidence="6">
    <location>
        <begin position="139"/>
        <end position="165"/>
    </location>
</feature>
<reference evidence="8 9" key="1">
    <citation type="submission" date="2018-10" db="EMBL/GenBank/DDBJ databases">
        <title>Draft genome sequence of Bacillus salarius IM0101, isolated from a hypersaline soil in Inner Mongolia, China.</title>
        <authorList>
            <person name="Yamprayoonswat W."/>
            <person name="Boonvisut S."/>
            <person name="Jumpathong W."/>
            <person name="Sittihan S."/>
            <person name="Ruangsuj P."/>
            <person name="Wanthongcharoen S."/>
            <person name="Thongpramul N."/>
            <person name="Pimmason S."/>
            <person name="Yu B."/>
            <person name="Yasawong M."/>
        </authorList>
    </citation>
    <scope>NUCLEOTIDE SEQUENCE [LARGE SCALE GENOMIC DNA]</scope>
    <source>
        <strain evidence="8 9">IM0101</strain>
    </source>
</reference>
<dbReference type="InterPro" id="IPR020846">
    <property type="entry name" value="MFS_dom"/>
</dbReference>
<evidence type="ECO:0000313" key="9">
    <source>
        <dbReference type="Proteomes" id="UP000275076"/>
    </source>
</evidence>
<feature type="transmembrane region" description="Helical" evidence="6">
    <location>
        <begin position="79"/>
        <end position="101"/>
    </location>
</feature>
<evidence type="ECO:0000256" key="6">
    <source>
        <dbReference type="SAM" id="Phobius"/>
    </source>
</evidence>
<keyword evidence="2" id="KW-0813">Transport</keyword>
<feature type="transmembrane region" description="Helical" evidence="6">
    <location>
        <begin position="345"/>
        <end position="366"/>
    </location>
</feature>
<feature type="transmembrane region" description="Helical" evidence="6">
    <location>
        <begin position="46"/>
        <end position="67"/>
    </location>
</feature>
<feature type="transmembrane region" description="Helical" evidence="6">
    <location>
        <begin position="12"/>
        <end position="34"/>
    </location>
</feature>
<gene>
    <name evidence="8" type="ORF">D7Z54_07400</name>
</gene>
<comment type="subcellular location">
    <subcellularLocation>
        <location evidence="1">Cell membrane</location>
        <topology evidence="1">Multi-pass membrane protein</topology>
    </subcellularLocation>
</comment>
<dbReference type="InterPro" id="IPR036259">
    <property type="entry name" value="MFS_trans_sf"/>
</dbReference>
<evidence type="ECO:0000256" key="5">
    <source>
        <dbReference type="ARBA" id="ARBA00023136"/>
    </source>
</evidence>
<keyword evidence="9" id="KW-1185">Reference proteome</keyword>
<dbReference type="PANTHER" id="PTHR23514">
    <property type="entry name" value="BYPASS OF STOP CODON PROTEIN 6"/>
    <property type="match status" value="1"/>
</dbReference>
<protein>
    <submittedName>
        <fullName evidence="8">MFS transporter</fullName>
    </submittedName>
</protein>
<organism evidence="8 9">
    <name type="scientific">Salibacterium salarium</name>
    <dbReference type="NCBI Taxonomy" id="284579"/>
    <lineage>
        <taxon>Bacteria</taxon>
        <taxon>Bacillati</taxon>
        <taxon>Bacillota</taxon>
        <taxon>Bacilli</taxon>
        <taxon>Bacillales</taxon>
        <taxon>Bacillaceae</taxon>
    </lineage>
</organism>
<sequence>MLNKNARKNHLILSRNALFVIFALPGIALASWVARTPEVRDALEASTAQMGWIIFGLALGSMVGLLSASRAIARTGARFVTISSILCVIAGTAAIGTGTYLSISMLVFTGLMIFGLGNGFLEVAINLEGAVLERAAHKTLLPALHASFSGGTLLGAAWSALMIALHISVHVHLFIVCVIVTAALLFSYRYLPYGTGKDHPRRTKKEKNSSEHPWKVWKEPRTLLIGLVVLGMAFAEGSANDWLPLAMVDGLNVQHITGSAIFVLFLTAMFIGRIAGGFLIDQFGRVPVLRIASILAFLGLALVILTGYLPVAAIGVFLWGLGTSLGFPIGISAAGDEPEGAITRVSIVSIIGYSAFLVGPPVLGLFGELMGLLNAFVIVLIAIFLAVVASSSVNKPHQQLNE</sequence>
<evidence type="ECO:0000256" key="1">
    <source>
        <dbReference type="ARBA" id="ARBA00004651"/>
    </source>
</evidence>
<dbReference type="PROSITE" id="PS50850">
    <property type="entry name" value="MFS"/>
    <property type="match status" value="1"/>
</dbReference>
<evidence type="ECO:0000313" key="8">
    <source>
        <dbReference type="EMBL" id="RSL33935.1"/>
    </source>
</evidence>
<accession>A0A3R9Q599</accession>
<dbReference type="SUPFAM" id="SSF103473">
    <property type="entry name" value="MFS general substrate transporter"/>
    <property type="match status" value="1"/>
</dbReference>
<feature type="transmembrane region" description="Helical" evidence="6">
    <location>
        <begin position="171"/>
        <end position="191"/>
    </location>
</feature>
<dbReference type="GO" id="GO:0005886">
    <property type="term" value="C:plasma membrane"/>
    <property type="evidence" value="ECO:0007669"/>
    <property type="project" value="UniProtKB-SubCell"/>
</dbReference>
<dbReference type="GO" id="GO:0022857">
    <property type="term" value="F:transmembrane transporter activity"/>
    <property type="evidence" value="ECO:0007669"/>
    <property type="project" value="InterPro"/>
</dbReference>
<keyword evidence="4 6" id="KW-1133">Transmembrane helix</keyword>
<dbReference type="CDD" id="cd17393">
    <property type="entry name" value="MFS_MosC_like"/>
    <property type="match status" value="1"/>
</dbReference>
<feature type="transmembrane region" description="Helical" evidence="6">
    <location>
        <begin position="222"/>
        <end position="239"/>
    </location>
</feature>
<dbReference type="AlphaFoldDB" id="A0A3R9Q599"/>
<dbReference type="InterPro" id="IPR011701">
    <property type="entry name" value="MFS"/>
</dbReference>
<comment type="caution">
    <text evidence="8">The sequence shown here is derived from an EMBL/GenBank/DDBJ whole genome shotgun (WGS) entry which is preliminary data.</text>
</comment>
<feature type="transmembrane region" description="Helical" evidence="6">
    <location>
        <begin position="259"/>
        <end position="280"/>
    </location>
</feature>